<keyword evidence="3" id="KW-0472">Membrane</keyword>
<dbReference type="AlphaFoldDB" id="A0A8J4UEE6"/>
<evidence type="ECO:0000313" key="6">
    <source>
        <dbReference type="Proteomes" id="UP000727407"/>
    </source>
</evidence>
<feature type="compositionally biased region" description="Basic and acidic residues" evidence="2">
    <location>
        <begin position="524"/>
        <end position="538"/>
    </location>
</feature>
<gene>
    <name evidence="5" type="ORF">DAT39_017092</name>
</gene>
<dbReference type="InterPro" id="IPR039465">
    <property type="entry name" value="IL-17_rcpt-like"/>
</dbReference>
<evidence type="ECO:0000259" key="4">
    <source>
        <dbReference type="Pfam" id="PF15037"/>
    </source>
</evidence>
<accession>A0A8J4UEE6</accession>
<feature type="domain" description="Interleukin-17 receptor C/E N-terminal" evidence="4">
    <location>
        <begin position="107"/>
        <end position="407"/>
    </location>
</feature>
<reference evidence="5" key="1">
    <citation type="submission" date="2020-07" db="EMBL/GenBank/DDBJ databases">
        <title>Clarias magur genome sequencing, assembly and annotation.</title>
        <authorList>
            <person name="Kushwaha B."/>
            <person name="Kumar R."/>
            <person name="Das P."/>
            <person name="Joshi C.G."/>
            <person name="Kumar D."/>
            <person name="Nagpure N.S."/>
            <person name="Pandey M."/>
            <person name="Agarwal S."/>
            <person name="Srivastava S."/>
            <person name="Singh M."/>
            <person name="Sahoo L."/>
            <person name="Jayasankar P."/>
            <person name="Meher P.K."/>
            <person name="Koringa P.G."/>
            <person name="Iquebal M.A."/>
            <person name="Das S.P."/>
            <person name="Bit A."/>
            <person name="Patnaik S."/>
            <person name="Patel N."/>
            <person name="Shah T.M."/>
            <person name="Hinsu A."/>
            <person name="Jena J.K."/>
        </authorList>
    </citation>
    <scope>NUCLEOTIDE SEQUENCE</scope>
    <source>
        <strain evidence="5">CIFAMagur01</strain>
        <tissue evidence="5">Testis</tissue>
    </source>
</reference>
<comment type="caution">
    <text evidence="5">The sequence shown here is derived from an EMBL/GenBank/DDBJ whole genome shotgun (WGS) entry which is preliminary data.</text>
</comment>
<name>A0A8J4UEE6_CLAMG</name>
<feature type="transmembrane region" description="Helical" evidence="3">
    <location>
        <begin position="425"/>
        <end position="450"/>
    </location>
</feature>
<feature type="compositionally biased region" description="Polar residues" evidence="2">
    <location>
        <begin position="539"/>
        <end position="548"/>
    </location>
</feature>
<evidence type="ECO:0000256" key="2">
    <source>
        <dbReference type="SAM" id="MobiDB-lite"/>
    </source>
</evidence>
<keyword evidence="1" id="KW-0732">Signal</keyword>
<dbReference type="OrthoDB" id="9894203at2759"/>
<evidence type="ECO:0000256" key="1">
    <source>
        <dbReference type="ARBA" id="ARBA00022729"/>
    </source>
</evidence>
<feature type="non-terminal residue" evidence="5">
    <location>
        <position position="999"/>
    </location>
</feature>
<feature type="non-terminal residue" evidence="5">
    <location>
        <position position="1"/>
    </location>
</feature>
<feature type="domain" description="Interleukin-17 receptor C/E N-terminal" evidence="4">
    <location>
        <begin position="804"/>
        <end position="939"/>
    </location>
</feature>
<organism evidence="5 6">
    <name type="scientific">Clarias magur</name>
    <name type="common">Asian catfish</name>
    <name type="synonym">Macropteronotus magur</name>
    <dbReference type="NCBI Taxonomy" id="1594786"/>
    <lineage>
        <taxon>Eukaryota</taxon>
        <taxon>Metazoa</taxon>
        <taxon>Chordata</taxon>
        <taxon>Craniata</taxon>
        <taxon>Vertebrata</taxon>
        <taxon>Euteleostomi</taxon>
        <taxon>Actinopterygii</taxon>
        <taxon>Neopterygii</taxon>
        <taxon>Teleostei</taxon>
        <taxon>Ostariophysi</taxon>
        <taxon>Siluriformes</taxon>
        <taxon>Clariidae</taxon>
        <taxon>Clarias</taxon>
    </lineage>
</organism>
<dbReference type="PANTHER" id="PTHR15583:SF21">
    <property type="entry name" value="INTERLEUKIN-17 RECEPTOR E-LIKE"/>
    <property type="match status" value="1"/>
</dbReference>
<evidence type="ECO:0000313" key="5">
    <source>
        <dbReference type="EMBL" id="KAF5893212.1"/>
    </source>
</evidence>
<dbReference type="GO" id="GO:0030368">
    <property type="term" value="F:interleukin-17 receptor activity"/>
    <property type="evidence" value="ECO:0007669"/>
    <property type="project" value="InterPro"/>
</dbReference>
<sequence>KCSSADEKLTLPGISLTSVSPSGYDACLRLLLLIKPLPANKTLRIEFNELGIRTFRTLLIQRGRHGSNTLRWKQLFPVIYDHRQKVKIRNRSPVNQHLDIQRECMWELQYDCFTAQAGHTVHVSVYDFNRTLITDSYTVKRPPQEDVVPAYNVKLDLLSKRFIVDLEAGQKVYVRLCYENKALCKGIISNKIDTDLNRTVILNLPYLVPCICVQTYYDVVDARRNTTCPLKNKILPGGGEVLSSSSLQLFGSSVLEWKHLCPLTEFKPAVSLCWQHTHNHSRCVLVQNSTLHVRDLKYNVSDVDKHAHMCLKFHLNESHHVFCPFSSGVLSEWDVTVVPGAQRLYVRLSSSIPASFAAQLCMEKDGACVVEENVHTVQLEEGGRDVELTVPLPFFTSGPCVQVWRSEPALRGRRIICPDYTHRRWGLIVAASLAVLVAITTVGILIYNLVKRQTSAYGLQEELRMDVRLAQWTHCGTQSSLAQLGPAPWLYGQCQQVHGVGGMVLIAWSPKAQHSFLRWRERENAEKVDKDQKDKVPRDQQSQAESQSSITAPVFNAALISLWAGLQSGRHGQGFGLDLTDCNVKPGDICLYHDDRVNVSGLSAHALLCSSLQGLRPCLRIFINVTPAGSHEEAALSGEVSYNDKRGENSLHEHGSGLEQSVYTSMSFQVCYQGPDFSGSKEITFTPLSSDDHTTRQMWISLIVELREDDFGSTVTVFSSNIYKPTFTKDIKLPAIDQVCSQGLAIAQCKVPILFSEINPRTGMAELRVGDLSSDEGHDLQACQRMEKDGPCLRLEWKENPLMIPMSSVAPCLCFQIWWMNGLRKMFCPFLNKTALSVSNISVSVVESSTHDGAMGKNSTALVWSITAPCRLEAEIQLCKKTSGFNKDCDVTDELKNSRDHIHSHQHPKWNLINKQHWQLQGEFAQVERHSSLCVQINVKGIKGHFDLVCPFESARTHWSLFLLVSVLVMCLAVLGAYVLQGLLKAGWIFKWLKMDAIS</sequence>
<proteinExistence type="predicted"/>
<dbReference type="Pfam" id="PF15037">
    <property type="entry name" value="IL17_R_N"/>
    <property type="match status" value="2"/>
</dbReference>
<dbReference type="Gene3D" id="3.40.50.11530">
    <property type="match status" value="1"/>
</dbReference>
<dbReference type="EMBL" id="QNUK01000446">
    <property type="protein sequence ID" value="KAF5893212.1"/>
    <property type="molecule type" value="Genomic_DNA"/>
</dbReference>
<dbReference type="PANTHER" id="PTHR15583">
    <property type="entry name" value="INTERLEUKIN-17 RECEPTOR"/>
    <property type="match status" value="1"/>
</dbReference>
<keyword evidence="3" id="KW-1133">Transmembrane helix</keyword>
<keyword evidence="5" id="KW-0675">Receptor</keyword>
<dbReference type="Proteomes" id="UP000727407">
    <property type="component" value="Unassembled WGS sequence"/>
</dbReference>
<dbReference type="InterPro" id="IPR027841">
    <property type="entry name" value="IL-17_rcpt_C/E_N"/>
</dbReference>
<protein>
    <submittedName>
        <fullName evidence="5">Interleukin-17 receptor C-like isoform X1</fullName>
    </submittedName>
</protein>
<keyword evidence="3" id="KW-0812">Transmembrane</keyword>
<feature type="transmembrane region" description="Helical" evidence="3">
    <location>
        <begin position="961"/>
        <end position="984"/>
    </location>
</feature>
<evidence type="ECO:0000256" key="3">
    <source>
        <dbReference type="SAM" id="Phobius"/>
    </source>
</evidence>
<keyword evidence="6" id="KW-1185">Reference proteome</keyword>
<feature type="region of interest" description="Disordered" evidence="2">
    <location>
        <begin position="524"/>
        <end position="548"/>
    </location>
</feature>